<organism evidence="2 3">
    <name type="scientific">Mycena belliarum</name>
    <dbReference type="NCBI Taxonomy" id="1033014"/>
    <lineage>
        <taxon>Eukaryota</taxon>
        <taxon>Fungi</taxon>
        <taxon>Dikarya</taxon>
        <taxon>Basidiomycota</taxon>
        <taxon>Agaricomycotina</taxon>
        <taxon>Agaricomycetes</taxon>
        <taxon>Agaricomycetidae</taxon>
        <taxon>Agaricales</taxon>
        <taxon>Marasmiineae</taxon>
        <taxon>Mycenaceae</taxon>
        <taxon>Mycena</taxon>
    </lineage>
</organism>
<dbReference type="Proteomes" id="UP001222325">
    <property type="component" value="Unassembled WGS sequence"/>
</dbReference>
<evidence type="ECO:0000313" key="3">
    <source>
        <dbReference type="Proteomes" id="UP001222325"/>
    </source>
</evidence>
<evidence type="ECO:0000313" key="2">
    <source>
        <dbReference type="EMBL" id="KAJ7097106.1"/>
    </source>
</evidence>
<gene>
    <name evidence="2" type="ORF">B0H15DRAFT_31723</name>
</gene>
<dbReference type="Gene3D" id="3.30.530.20">
    <property type="match status" value="1"/>
</dbReference>
<comment type="caution">
    <text evidence="2">The sequence shown here is derived from an EMBL/GenBank/DDBJ whole genome shotgun (WGS) entry which is preliminary data.</text>
</comment>
<keyword evidence="1" id="KW-0732">Signal</keyword>
<evidence type="ECO:0000256" key="1">
    <source>
        <dbReference type="SAM" id="SignalP"/>
    </source>
</evidence>
<dbReference type="AlphaFoldDB" id="A0AAD6UAH3"/>
<feature type="signal peptide" evidence="1">
    <location>
        <begin position="1"/>
        <end position="18"/>
    </location>
</feature>
<reference evidence="2" key="1">
    <citation type="submission" date="2023-03" db="EMBL/GenBank/DDBJ databases">
        <title>Massive genome expansion in bonnet fungi (Mycena s.s.) driven by repeated elements and novel gene families across ecological guilds.</title>
        <authorList>
            <consortium name="Lawrence Berkeley National Laboratory"/>
            <person name="Harder C.B."/>
            <person name="Miyauchi S."/>
            <person name="Viragh M."/>
            <person name="Kuo A."/>
            <person name="Thoen E."/>
            <person name="Andreopoulos B."/>
            <person name="Lu D."/>
            <person name="Skrede I."/>
            <person name="Drula E."/>
            <person name="Henrissat B."/>
            <person name="Morin E."/>
            <person name="Kohler A."/>
            <person name="Barry K."/>
            <person name="LaButti K."/>
            <person name="Morin E."/>
            <person name="Salamov A."/>
            <person name="Lipzen A."/>
            <person name="Mereny Z."/>
            <person name="Hegedus B."/>
            <person name="Baldrian P."/>
            <person name="Stursova M."/>
            <person name="Weitz H."/>
            <person name="Taylor A."/>
            <person name="Grigoriev I.V."/>
            <person name="Nagy L.G."/>
            <person name="Martin F."/>
            <person name="Kauserud H."/>
        </authorList>
    </citation>
    <scope>NUCLEOTIDE SEQUENCE</scope>
    <source>
        <strain evidence="2">CBHHK173m</strain>
    </source>
</reference>
<keyword evidence="3" id="KW-1185">Reference proteome</keyword>
<dbReference type="InterPro" id="IPR023393">
    <property type="entry name" value="START-like_dom_sf"/>
</dbReference>
<name>A0AAD6UAH3_9AGAR</name>
<feature type="chain" id="PRO_5042247423" evidence="1">
    <location>
        <begin position="19"/>
        <end position="218"/>
    </location>
</feature>
<proteinExistence type="predicted"/>
<dbReference type="EMBL" id="JARJCN010000010">
    <property type="protein sequence ID" value="KAJ7097106.1"/>
    <property type="molecule type" value="Genomic_DNA"/>
</dbReference>
<protein>
    <submittedName>
        <fullName evidence="2">Uncharacterized protein</fullName>
    </submittedName>
</protein>
<accession>A0AAD6UAH3</accession>
<sequence length="218" mass="24002">MRFTALIATLGLLSTASAQSLSIDPILNDDVECPAGSEITFLHDYYMFNAPMKAFKDQVGSFFEIVWTGGVATDIATGPDNTPGSSRSGVYFGGRFNETLTMILDRPDSFSYTYHGVEFPVAIPGRPKVIFYKYAETMRVHSICGGRATYMDLVTSLCTDNPEHAYDLLHTYLHDLTFHQLAANVNATAMYGDCLRDKPQTVSVDSEAQTPLSVWGEP</sequence>